<accession>A0AAV4A3S6</accession>
<dbReference type="EMBL" id="BLXT01003332">
    <property type="protein sequence ID" value="GFO01512.1"/>
    <property type="molecule type" value="Genomic_DNA"/>
</dbReference>
<organism evidence="1 2">
    <name type="scientific">Plakobranchus ocellatus</name>
    <dbReference type="NCBI Taxonomy" id="259542"/>
    <lineage>
        <taxon>Eukaryota</taxon>
        <taxon>Metazoa</taxon>
        <taxon>Spiralia</taxon>
        <taxon>Lophotrochozoa</taxon>
        <taxon>Mollusca</taxon>
        <taxon>Gastropoda</taxon>
        <taxon>Heterobranchia</taxon>
        <taxon>Euthyneura</taxon>
        <taxon>Panpulmonata</taxon>
        <taxon>Sacoglossa</taxon>
        <taxon>Placobranchoidea</taxon>
        <taxon>Plakobranchidae</taxon>
        <taxon>Plakobranchus</taxon>
    </lineage>
</organism>
<name>A0AAV4A3S6_9GAST</name>
<comment type="caution">
    <text evidence="1">The sequence shown here is derived from an EMBL/GenBank/DDBJ whole genome shotgun (WGS) entry which is preliminary data.</text>
</comment>
<proteinExistence type="predicted"/>
<keyword evidence="2" id="KW-1185">Reference proteome</keyword>
<gene>
    <name evidence="1" type="ORF">PoB_002801700</name>
</gene>
<reference evidence="1 2" key="1">
    <citation type="journal article" date="2021" name="Elife">
        <title>Chloroplast acquisition without the gene transfer in kleptoplastic sea slugs, Plakobranchus ocellatus.</title>
        <authorList>
            <person name="Maeda T."/>
            <person name="Takahashi S."/>
            <person name="Yoshida T."/>
            <person name="Shimamura S."/>
            <person name="Takaki Y."/>
            <person name="Nagai Y."/>
            <person name="Toyoda A."/>
            <person name="Suzuki Y."/>
            <person name="Arimoto A."/>
            <person name="Ishii H."/>
            <person name="Satoh N."/>
            <person name="Nishiyama T."/>
            <person name="Hasebe M."/>
            <person name="Maruyama T."/>
            <person name="Minagawa J."/>
            <person name="Obokata J."/>
            <person name="Shigenobu S."/>
        </authorList>
    </citation>
    <scope>NUCLEOTIDE SEQUENCE [LARGE SCALE GENOMIC DNA]</scope>
</reference>
<dbReference type="AlphaFoldDB" id="A0AAV4A3S6"/>
<protein>
    <submittedName>
        <fullName evidence="1">Uncharacterized protein</fullName>
    </submittedName>
</protein>
<evidence type="ECO:0000313" key="2">
    <source>
        <dbReference type="Proteomes" id="UP000735302"/>
    </source>
</evidence>
<evidence type="ECO:0000313" key="1">
    <source>
        <dbReference type="EMBL" id="GFO01512.1"/>
    </source>
</evidence>
<dbReference type="Proteomes" id="UP000735302">
    <property type="component" value="Unassembled WGS sequence"/>
</dbReference>
<sequence length="95" mass="10885">MLARDIPEETQVGIHGFRSLSVRPLINLNASPSQCQHCPSLPHFNLPGHRPRLEVSQAVFCFSGSSVTNYFTAHTILLIFWVKQNLLRVKYFYEL</sequence>